<sequence length="69" mass="7773">MSSEPWYSVWATSPGTLRAVSPGKYVSYEPWNTVSSEPWYSVWATSPGTLRAVSPGRVCELRALEHREQ</sequence>
<dbReference type="Proteomes" id="UP000287033">
    <property type="component" value="Unassembled WGS sequence"/>
</dbReference>
<gene>
    <name evidence="1" type="ORF">chiPu_0002857</name>
</gene>
<keyword evidence="2" id="KW-1185">Reference proteome</keyword>
<dbReference type="EMBL" id="BEZZ01000057">
    <property type="protein sequence ID" value="GCC24456.1"/>
    <property type="molecule type" value="Genomic_DNA"/>
</dbReference>
<organism evidence="1 2">
    <name type="scientific">Chiloscyllium punctatum</name>
    <name type="common">Brownbanded bambooshark</name>
    <name type="synonym">Hemiscyllium punctatum</name>
    <dbReference type="NCBI Taxonomy" id="137246"/>
    <lineage>
        <taxon>Eukaryota</taxon>
        <taxon>Metazoa</taxon>
        <taxon>Chordata</taxon>
        <taxon>Craniata</taxon>
        <taxon>Vertebrata</taxon>
        <taxon>Chondrichthyes</taxon>
        <taxon>Elasmobranchii</taxon>
        <taxon>Galeomorphii</taxon>
        <taxon>Galeoidea</taxon>
        <taxon>Orectolobiformes</taxon>
        <taxon>Hemiscylliidae</taxon>
        <taxon>Chiloscyllium</taxon>
    </lineage>
</organism>
<evidence type="ECO:0000313" key="1">
    <source>
        <dbReference type="EMBL" id="GCC24456.1"/>
    </source>
</evidence>
<comment type="caution">
    <text evidence="1">The sequence shown here is derived from an EMBL/GenBank/DDBJ whole genome shotgun (WGS) entry which is preliminary data.</text>
</comment>
<name>A0A401S272_CHIPU</name>
<dbReference type="AlphaFoldDB" id="A0A401S272"/>
<evidence type="ECO:0000313" key="2">
    <source>
        <dbReference type="Proteomes" id="UP000287033"/>
    </source>
</evidence>
<protein>
    <submittedName>
        <fullName evidence="1">Uncharacterized protein</fullName>
    </submittedName>
</protein>
<accession>A0A401S272</accession>
<proteinExistence type="predicted"/>
<reference evidence="1 2" key="1">
    <citation type="journal article" date="2018" name="Nat. Ecol. Evol.">
        <title>Shark genomes provide insights into elasmobranch evolution and the origin of vertebrates.</title>
        <authorList>
            <person name="Hara Y"/>
            <person name="Yamaguchi K"/>
            <person name="Onimaru K"/>
            <person name="Kadota M"/>
            <person name="Koyanagi M"/>
            <person name="Keeley SD"/>
            <person name="Tatsumi K"/>
            <person name="Tanaka K"/>
            <person name="Motone F"/>
            <person name="Kageyama Y"/>
            <person name="Nozu R"/>
            <person name="Adachi N"/>
            <person name="Nishimura O"/>
            <person name="Nakagawa R"/>
            <person name="Tanegashima C"/>
            <person name="Kiyatake I"/>
            <person name="Matsumoto R"/>
            <person name="Murakumo K"/>
            <person name="Nishida K"/>
            <person name="Terakita A"/>
            <person name="Kuratani S"/>
            <person name="Sato K"/>
            <person name="Hyodo S Kuraku.S."/>
        </authorList>
    </citation>
    <scope>NUCLEOTIDE SEQUENCE [LARGE SCALE GENOMIC DNA]</scope>
</reference>